<keyword evidence="1" id="KW-1133">Transmembrane helix</keyword>
<name>A0A382D4M4_9ZZZZ</name>
<accession>A0A382D4M4</accession>
<dbReference type="AlphaFoldDB" id="A0A382D4M4"/>
<keyword evidence="1" id="KW-0812">Transmembrane</keyword>
<protein>
    <submittedName>
        <fullName evidence="2">Uncharacterized protein</fullName>
    </submittedName>
</protein>
<gene>
    <name evidence="2" type="ORF">METZ01_LOCUS186214</name>
</gene>
<reference evidence="2" key="1">
    <citation type="submission" date="2018-05" db="EMBL/GenBank/DDBJ databases">
        <authorList>
            <person name="Lanie J.A."/>
            <person name="Ng W.-L."/>
            <person name="Kazmierczak K.M."/>
            <person name="Andrzejewski T.M."/>
            <person name="Davidsen T.M."/>
            <person name="Wayne K.J."/>
            <person name="Tettelin H."/>
            <person name="Glass J.I."/>
            <person name="Rusch D."/>
            <person name="Podicherti R."/>
            <person name="Tsui H.-C.T."/>
            <person name="Winkler M.E."/>
        </authorList>
    </citation>
    <scope>NUCLEOTIDE SEQUENCE</scope>
</reference>
<feature type="transmembrane region" description="Helical" evidence="1">
    <location>
        <begin position="84"/>
        <end position="107"/>
    </location>
</feature>
<feature type="transmembrane region" description="Helical" evidence="1">
    <location>
        <begin position="62"/>
        <end position="78"/>
    </location>
</feature>
<evidence type="ECO:0000256" key="1">
    <source>
        <dbReference type="SAM" id="Phobius"/>
    </source>
</evidence>
<proteinExistence type="predicted"/>
<evidence type="ECO:0000313" key="2">
    <source>
        <dbReference type="EMBL" id="SVB33360.1"/>
    </source>
</evidence>
<dbReference type="EMBL" id="UINC01037611">
    <property type="protein sequence ID" value="SVB33360.1"/>
    <property type="molecule type" value="Genomic_DNA"/>
</dbReference>
<keyword evidence="1" id="KW-0472">Membrane</keyword>
<sequence>MPTCRMCTQNYPSSQFVSGNGPRYQVCVRCAVENDLVDAEEVPQLYSDDLAKSRLTLFGRRYRPWFFIGAGWLLYLTLGNGIELWSNIFLVALVLGTLATPVLHLLGSAQFKAELAKLTP</sequence>
<organism evidence="2">
    <name type="scientific">marine metagenome</name>
    <dbReference type="NCBI Taxonomy" id="408172"/>
    <lineage>
        <taxon>unclassified sequences</taxon>
        <taxon>metagenomes</taxon>
        <taxon>ecological metagenomes</taxon>
    </lineage>
</organism>